<accession>A0A4R4Y625</accession>
<reference evidence="3 4" key="1">
    <citation type="submission" date="2019-03" db="EMBL/GenBank/DDBJ databases">
        <title>Draft genome sequences of novel Actinobacteria.</title>
        <authorList>
            <person name="Sahin N."/>
            <person name="Ay H."/>
            <person name="Saygin H."/>
        </authorList>
    </citation>
    <scope>NUCLEOTIDE SEQUENCE [LARGE SCALE GENOMIC DNA]</scope>
    <source>
        <strain evidence="3 4">7K502</strain>
    </source>
</reference>
<organism evidence="3 4">
    <name type="scientific">Saccharopolyspora elongata</name>
    <dbReference type="NCBI Taxonomy" id="2530387"/>
    <lineage>
        <taxon>Bacteria</taxon>
        <taxon>Bacillati</taxon>
        <taxon>Actinomycetota</taxon>
        <taxon>Actinomycetes</taxon>
        <taxon>Pseudonocardiales</taxon>
        <taxon>Pseudonocardiaceae</taxon>
        <taxon>Saccharopolyspora</taxon>
    </lineage>
</organism>
<dbReference type="OrthoDB" id="3693644at2"/>
<feature type="domain" description="CAAX prenyl protease 2/Lysostaphin resistance protein A-like" evidence="2">
    <location>
        <begin position="128"/>
        <end position="232"/>
    </location>
</feature>
<evidence type="ECO:0000256" key="1">
    <source>
        <dbReference type="SAM" id="Phobius"/>
    </source>
</evidence>
<evidence type="ECO:0000259" key="2">
    <source>
        <dbReference type="Pfam" id="PF02517"/>
    </source>
</evidence>
<keyword evidence="1" id="KW-1133">Transmembrane helix</keyword>
<dbReference type="GO" id="GO:0004175">
    <property type="term" value="F:endopeptidase activity"/>
    <property type="evidence" value="ECO:0007669"/>
    <property type="project" value="UniProtKB-ARBA"/>
</dbReference>
<dbReference type="Proteomes" id="UP000294947">
    <property type="component" value="Unassembled WGS sequence"/>
</dbReference>
<keyword evidence="3" id="KW-0482">Metalloprotease</keyword>
<evidence type="ECO:0000313" key="4">
    <source>
        <dbReference type="Proteomes" id="UP000294947"/>
    </source>
</evidence>
<dbReference type="InterPro" id="IPR042150">
    <property type="entry name" value="MmRce1-like"/>
</dbReference>
<keyword evidence="1" id="KW-0812">Transmembrane</keyword>
<feature type="transmembrane region" description="Helical" evidence="1">
    <location>
        <begin position="218"/>
        <end position="237"/>
    </location>
</feature>
<proteinExistence type="predicted"/>
<feature type="transmembrane region" description="Helical" evidence="1">
    <location>
        <begin position="84"/>
        <end position="105"/>
    </location>
</feature>
<dbReference type="AlphaFoldDB" id="A0A4R4Y625"/>
<dbReference type="GO" id="GO:0080120">
    <property type="term" value="P:CAAX-box protein maturation"/>
    <property type="evidence" value="ECO:0007669"/>
    <property type="project" value="UniProtKB-ARBA"/>
</dbReference>
<feature type="transmembrane region" description="Helical" evidence="1">
    <location>
        <begin position="243"/>
        <end position="262"/>
    </location>
</feature>
<dbReference type="GO" id="GO:0008237">
    <property type="term" value="F:metallopeptidase activity"/>
    <property type="evidence" value="ECO:0007669"/>
    <property type="project" value="UniProtKB-KW"/>
</dbReference>
<keyword evidence="3" id="KW-0378">Hydrolase</keyword>
<feature type="transmembrane region" description="Helical" evidence="1">
    <location>
        <begin position="189"/>
        <end position="211"/>
    </location>
</feature>
<sequence>MTTATPARRKSGLVLFLAVTFVASWLSWLIAIAVGGPAMSFPTVIPYLLGAFGPMIGAIVIRLRRASRRQPTPAHAVRLPLIGLLWTPVLLAVAAGTVVGAALLAQQLGGPPVSLTAAQTLIEVSGGPLAFAGVMLVVGPLSEEFGWRGTMHPRLRAKMGRLLAGLLLGVIWSVWHLPLFFVAGTVQNAFGLLTFSGLTYMLSVIPMALLAAYGYERAGVLGAIAIHFGANATMSLVGVSGLLPQALIVGVQTVVALFLLAVHRDRKKVSATPEPAQQELVPAHR</sequence>
<dbReference type="InterPro" id="IPR003675">
    <property type="entry name" value="Rce1/LyrA-like_dom"/>
</dbReference>
<keyword evidence="4" id="KW-1185">Reference proteome</keyword>
<feature type="transmembrane region" description="Helical" evidence="1">
    <location>
        <begin position="117"/>
        <end position="141"/>
    </location>
</feature>
<comment type="caution">
    <text evidence="3">The sequence shown here is derived from an EMBL/GenBank/DDBJ whole genome shotgun (WGS) entry which is preliminary data.</text>
</comment>
<protein>
    <submittedName>
        <fullName evidence="3">CPBP family intramembrane metalloprotease</fullName>
    </submittedName>
</protein>
<feature type="transmembrane region" description="Helical" evidence="1">
    <location>
        <begin position="12"/>
        <end position="38"/>
    </location>
</feature>
<dbReference type="PANTHER" id="PTHR35797">
    <property type="entry name" value="PROTEASE-RELATED"/>
    <property type="match status" value="1"/>
</dbReference>
<dbReference type="Pfam" id="PF02517">
    <property type="entry name" value="Rce1-like"/>
    <property type="match status" value="1"/>
</dbReference>
<dbReference type="GO" id="GO:0006508">
    <property type="term" value="P:proteolysis"/>
    <property type="evidence" value="ECO:0007669"/>
    <property type="project" value="UniProtKB-KW"/>
</dbReference>
<keyword evidence="3" id="KW-0645">Protease</keyword>
<dbReference type="RefSeq" id="WP_132493207.1">
    <property type="nucleotide sequence ID" value="NZ_SMKW01000073.1"/>
</dbReference>
<feature type="transmembrane region" description="Helical" evidence="1">
    <location>
        <begin position="44"/>
        <end position="63"/>
    </location>
</feature>
<keyword evidence="1" id="KW-0472">Membrane</keyword>
<name>A0A4R4Y625_9PSEU</name>
<dbReference type="PANTHER" id="PTHR35797:SF1">
    <property type="entry name" value="PROTEASE"/>
    <property type="match status" value="1"/>
</dbReference>
<evidence type="ECO:0000313" key="3">
    <source>
        <dbReference type="EMBL" id="TDD39871.1"/>
    </source>
</evidence>
<gene>
    <name evidence="3" type="ORF">E1288_36250</name>
</gene>
<dbReference type="EMBL" id="SMKW01000073">
    <property type="protein sequence ID" value="TDD39871.1"/>
    <property type="molecule type" value="Genomic_DNA"/>
</dbReference>
<feature type="transmembrane region" description="Helical" evidence="1">
    <location>
        <begin position="162"/>
        <end position="183"/>
    </location>
</feature>